<name>A0A1R4H5J6_9GAMM</name>
<evidence type="ECO:0000313" key="1">
    <source>
        <dbReference type="EMBL" id="SJM91533.1"/>
    </source>
</evidence>
<reference evidence="2" key="1">
    <citation type="submission" date="2017-02" db="EMBL/GenBank/DDBJ databases">
        <authorList>
            <person name="Daims H."/>
        </authorList>
    </citation>
    <scope>NUCLEOTIDE SEQUENCE [LARGE SCALE GENOMIC DNA]</scope>
</reference>
<accession>A0A1R4H5J6</accession>
<dbReference type="AlphaFoldDB" id="A0A1R4H5J6"/>
<protein>
    <submittedName>
        <fullName evidence="1">Uncharacterized protein</fullName>
    </submittedName>
</protein>
<sequence length="39" mass="4507">MGATPKCNHIGIWQYYREHSPAKITNLHLQRFHSSIVTA</sequence>
<evidence type="ECO:0000313" key="2">
    <source>
        <dbReference type="Proteomes" id="UP000195667"/>
    </source>
</evidence>
<organism evidence="1 2">
    <name type="scientific">Crenothrix polyspora</name>
    <dbReference type="NCBI Taxonomy" id="360316"/>
    <lineage>
        <taxon>Bacteria</taxon>
        <taxon>Pseudomonadati</taxon>
        <taxon>Pseudomonadota</taxon>
        <taxon>Gammaproteobacteria</taxon>
        <taxon>Methylococcales</taxon>
        <taxon>Crenotrichaceae</taxon>
        <taxon>Crenothrix</taxon>
    </lineage>
</organism>
<dbReference type="Proteomes" id="UP000195667">
    <property type="component" value="Unassembled WGS sequence"/>
</dbReference>
<proteinExistence type="predicted"/>
<dbReference type="EMBL" id="FUKI01000093">
    <property type="protein sequence ID" value="SJM91533.1"/>
    <property type="molecule type" value="Genomic_DNA"/>
</dbReference>
<keyword evidence="2" id="KW-1185">Reference proteome</keyword>
<gene>
    <name evidence="1" type="ORF">CRENPOLYSF1_20009</name>
</gene>